<dbReference type="EMBL" id="CP083803">
    <property type="protein sequence ID" value="UXZ45742.1"/>
    <property type="molecule type" value="Genomic_DNA"/>
</dbReference>
<reference evidence="1" key="1">
    <citation type="submission" date="2021-08" db="EMBL/GenBank/DDBJ databases">
        <authorList>
            <person name="Yaryura P.M."/>
            <person name="Bianco M.I."/>
            <person name="Morais C."/>
            <person name="Setubal J.C."/>
        </authorList>
    </citation>
    <scope>NUCLEOTIDE SEQUENCE</scope>
    <source>
        <strain evidence="1">AP1</strain>
    </source>
</reference>
<proteinExistence type="predicted"/>
<dbReference type="InterPro" id="IPR022385">
    <property type="entry name" value="Rhs_assc_core"/>
</dbReference>
<evidence type="ECO:0000313" key="2">
    <source>
        <dbReference type="Proteomes" id="UP001209279"/>
    </source>
</evidence>
<gene>
    <name evidence="1" type="ORF">K7K07_01785</name>
</gene>
<dbReference type="AlphaFoldDB" id="A0AAJ5STF3"/>
<dbReference type="NCBIfam" id="TIGR03696">
    <property type="entry name" value="Rhs_assc_core"/>
    <property type="match status" value="1"/>
</dbReference>
<protein>
    <submittedName>
        <fullName evidence="1">RHS repeat-associated core domain-containing protein</fullName>
    </submittedName>
</protein>
<dbReference type="Proteomes" id="UP001209279">
    <property type="component" value="Chromosome"/>
</dbReference>
<dbReference type="RefSeq" id="WP_244916730.1">
    <property type="nucleotide sequence ID" value="NZ_CATKPM010000001.1"/>
</dbReference>
<sequence length="201" mass="22263">MRQGFKKSSETVCLATDTQGSVLHRHKPQEQHSCPYTVFGFGPFDGMTRLLGFTGVHREKTISTLLGNGYRGYRTALMRFNSPDSWSPFECGGLNSYAYCQGDPVNMTDRSGHALDLSLPGKTNTAWHIDKLSGWPALLLNNSVVDGIAKHLPGTEANNLKTLAKETRLVATKASNKVTFENITSDNYRNILDTIHKSHFT</sequence>
<dbReference type="Gene3D" id="2.180.10.10">
    <property type="entry name" value="RHS repeat-associated core"/>
    <property type="match status" value="1"/>
</dbReference>
<dbReference type="SUPFAM" id="SSF56399">
    <property type="entry name" value="ADP-ribosylation"/>
    <property type="match status" value="1"/>
</dbReference>
<organism evidence="1 2">
    <name type="scientific">Pseudomonas soli</name>
    <dbReference type="NCBI Taxonomy" id="1306993"/>
    <lineage>
        <taxon>Bacteria</taxon>
        <taxon>Pseudomonadati</taxon>
        <taxon>Pseudomonadota</taxon>
        <taxon>Gammaproteobacteria</taxon>
        <taxon>Pseudomonadales</taxon>
        <taxon>Pseudomonadaceae</taxon>
        <taxon>Pseudomonas</taxon>
    </lineage>
</organism>
<evidence type="ECO:0000313" key="1">
    <source>
        <dbReference type="EMBL" id="UXZ45742.1"/>
    </source>
</evidence>
<name>A0AAJ5STF3_9PSED</name>
<accession>A0AAJ5STF3</accession>